<dbReference type="GO" id="GO:0005886">
    <property type="term" value="C:plasma membrane"/>
    <property type="evidence" value="ECO:0007669"/>
    <property type="project" value="UniProtKB-SubCell"/>
</dbReference>
<dbReference type="EMBL" id="NHRY01000091">
    <property type="protein sequence ID" value="PPQ34723.1"/>
    <property type="molecule type" value="Genomic_DNA"/>
</dbReference>
<organism evidence="9 10">
    <name type="scientific">Rhodopila globiformis</name>
    <name type="common">Rhodopseudomonas globiformis</name>
    <dbReference type="NCBI Taxonomy" id="1071"/>
    <lineage>
        <taxon>Bacteria</taxon>
        <taxon>Pseudomonadati</taxon>
        <taxon>Pseudomonadota</taxon>
        <taxon>Alphaproteobacteria</taxon>
        <taxon>Acetobacterales</taxon>
        <taxon>Acetobacteraceae</taxon>
        <taxon>Rhodopila</taxon>
    </lineage>
</organism>
<evidence type="ECO:0000256" key="4">
    <source>
        <dbReference type="ARBA" id="ARBA00022989"/>
    </source>
</evidence>
<keyword evidence="5 7" id="KW-0472">Membrane</keyword>
<gene>
    <name evidence="9" type="ORF">CCS01_09765</name>
</gene>
<keyword evidence="2" id="KW-1003">Cell membrane</keyword>
<dbReference type="PANTHER" id="PTHR42709:SF6">
    <property type="entry name" value="UNDECAPRENYL PHOSPHATE TRANSPORTER A"/>
    <property type="match status" value="1"/>
</dbReference>
<feature type="transmembrane region" description="Helical" evidence="7">
    <location>
        <begin position="100"/>
        <end position="120"/>
    </location>
</feature>
<evidence type="ECO:0000313" key="9">
    <source>
        <dbReference type="EMBL" id="PPQ34723.1"/>
    </source>
</evidence>
<comment type="caution">
    <text evidence="9">The sequence shown here is derived from an EMBL/GenBank/DDBJ whole genome shotgun (WGS) entry which is preliminary data.</text>
</comment>
<evidence type="ECO:0000313" key="10">
    <source>
        <dbReference type="Proteomes" id="UP000239724"/>
    </source>
</evidence>
<protein>
    <recommendedName>
        <fullName evidence="8">VTT domain-containing protein</fullName>
    </recommendedName>
</protein>
<evidence type="ECO:0000256" key="6">
    <source>
        <dbReference type="SAM" id="MobiDB-lite"/>
    </source>
</evidence>
<comment type="subcellular location">
    <subcellularLocation>
        <location evidence="1">Cell membrane</location>
        <topology evidence="1">Multi-pass membrane protein</topology>
    </subcellularLocation>
</comment>
<evidence type="ECO:0000256" key="7">
    <source>
        <dbReference type="SAM" id="Phobius"/>
    </source>
</evidence>
<accession>A0A2S6NJ70</accession>
<sequence>MAAAAVAAQGQLNIVAVLAVAAAAGILGDNTGFWVGRRFGFRLLCRYGQHIHVGPRRIKFLQYLFLKYGRRIVFIGRFVMILRTWEAFLAGADWMPWRKFAIWNAAAVVVWACVWGLLAFGFGHASTSTMEWVASGISVVILALLIAGWIYWRRHEDEFEARADEALPGEVRARPGGRRELQTEAGQSADGDRPQAKDRRARAYRQPS</sequence>
<feature type="region of interest" description="Disordered" evidence="6">
    <location>
        <begin position="170"/>
        <end position="208"/>
    </location>
</feature>
<name>A0A2S6NJ70_RHOGL</name>
<evidence type="ECO:0000256" key="5">
    <source>
        <dbReference type="ARBA" id="ARBA00023136"/>
    </source>
</evidence>
<dbReference type="InterPro" id="IPR032816">
    <property type="entry name" value="VTT_dom"/>
</dbReference>
<feature type="compositionally biased region" description="Basic and acidic residues" evidence="6">
    <location>
        <begin position="170"/>
        <end position="182"/>
    </location>
</feature>
<feature type="transmembrane region" description="Helical" evidence="7">
    <location>
        <begin position="132"/>
        <end position="152"/>
    </location>
</feature>
<dbReference type="Pfam" id="PF09335">
    <property type="entry name" value="VTT_dom"/>
    <property type="match status" value="1"/>
</dbReference>
<dbReference type="Proteomes" id="UP000239724">
    <property type="component" value="Unassembled WGS sequence"/>
</dbReference>
<keyword evidence="3 7" id="KW-0812">Transmembrane</keyword>
<dbReference type="AlphaFoldDB" id="A0A2S6NJ70"/>
<evidence type="ECO:0000256" key="1">
    <source>
        <dbReference type="ARBA" id="ARBA00004651"/>
    </source>
</evidence>
<keyword evidence="4 7" id="KW-1133">Transmembrane helix</keyword>
<feature type="compositionally biased region" description="Basic residues" evidence="6">
    <location>
        <begin position="199"/>
        <end position="208"/>
    </location>
</feature>
<feature type="domain" description="VTT" evidence="8">
    <location>
        <begin position="6"/>
        <end position="117"/>
    </location>
</feature>
<dbReference type="PANTHER" id="PTHR42709">
    <property type="entry name" value="ALKALINE PHOSPHATASE LIKE PROTEIN"/>
    <property type="match status" value="1"/>
</dbReference>
<reference evidence="9 10" key="1">
    <citation type="journal article" date="2018" name="Arch. Microbiol.">
        <title>New insights into the metabolic potential of the phototrophic purple bacterium Rhodopila globiformis DSM 161(T) from its draft genome sequence and evidence for a vanadium-dependent nitrogenase.</title>
        <authorList>
            <person name="Imhoff J.F."/>
            <person name="Rahn T."/>
            <person name="Kunzel S."/>
            <person name="Neulinger S.C."/>
        </authorList>
    </citation>
    <scope>NUCLEOTIDE SEQUENCE [LARGE SCALE GENOMIC DNA]</scope>
    <source>
        <strain evidence="9 10">DSM 161</strain>
    </source>
</reference>
<dbReference type="InterPro" id="IPR051311">
    <property type="entry name" value="DedA_domain"/>
</dbReference>
<proteinExistence type="predicted"/>
<keyword evidence="10" id="KW-1185">Reference proteome</keyword>
<evidence type="ECO:0000256" key="3">
    <source>
        <dbReference type="ARBA" id="ARBA00022692"/>
    </source>
</evidence>
<evidence type="ECO:0000259" key="8">
    <source>
        <dbReference type="Pfam" id="PF09335"/>
    </source>
</evidence>
<evidence type="ECO:0000256" key="2">
    <source>
        <dbReference type="ARBA" id="ARBA00022475"/>
    </source>
</evidence>